<organism evidence="3 4">
    <name type="scientific">Vagococcus fluvialis bH819</name>
    <dbReference type="NCBI Taxonomy" id="1255619"/>
    <lineage>
        <taxon>Bacteria</taxon>
        <taxon>Bacillati</taxon>
        <taxon>Bacillota</taxon>
        <taxon>Bacilli</taxon>
        <taxon>Lactobacillales</taxon>
        <taxon>Enterococcaceae</taxon>
        <taxon>Vagococcus</taxon>
    </lineage>
</organism>
<evidence type="ECO:0000259" key="2">
    <source>
        <dbReference type="Pfam" id="PF06855"/>
    </source>
</evidence>
<dbReference type="SUPFAM" id="SSF140652">
    <property type="entry name" value="YozE-like"/>
    <property type="match status" value="1"/>
</dbReference>
<dbReference type="PIRSF" id="PIRSF037262">
    <property type="entry name" value="UCP037262"/>
    <property type="match status" value="1"/>
</dbReference>
<name>A0A1X6WPY6_9ENTE</name>
<dbReference type="InterPro" id="IPR023089">
    <property type="entry name" value="YozE_SAM-like"/>
</dbReference>
<comment type="similarity">
    <text evidence="1">Belongs to the UPF0346 family.</text>
</comment>
<dbReference type="EMBL" id="FWFD01000009">
    <property type="protein sequence ID" value="SLM85716.1"/>
    <property type="molecule type" value="Genomic_DNA"/>
</dbReference>
<evidence type="ECO:0000313" key="3">
    <source>
        <dbReference type="EMBL" id="SLM85716.1"/>
    </source>
</evidence>
<dbReference type="InterPro" id="IPR036806">
    <property type="entry name" value="YozE_SAM-like_sf"/>
</dbReference>
<dbReference type="RefSeq" id="WP_086951356.1">
    <property type="nucleotide sequence ID" value="NZ_FWFD01000009.1"/>
</dbReference>
<dbReference type="AlphaFoldDB" id="A0A1X6WPY6"/>
<proteinExistence type="inferred from homology"/>
<accession>A0A1X6WPY6</accession>
<keyword evidence="4" id="KW-1185">Reference proteome</keyword>
<protein>
    <recommendedName>
        <fullName evidence="1">UPF0346 protein FM121_06425</fullName>
    </recommendedName>
</protein>
<dbReference type="Proteomes" id="UP000195918">
    <property type="component" value="Unassembled WGS sequence"/>
</dbReference>
<dbReference type="Gene3D" id="1.10.150.260">
    <property type="entry name" value="YozE SAM-like"/>
    <property type="match status" value="1"/>
</dbReference>
<gene>
    <name evidence="3" type="ORF">FM121_06425</name>
</gene>
<dbReference type="HAMAP" id="MF_01538">
    <property type="entry name" value="UPF0346"/>
    <property type="match status" value="1"/>
</dbReference>
<dbReference type="Pfam" id="PF06855">
    <property type="entry name" value="YozE_SAM_like"/>
    <property type="match status" value="1"/>
</dbReference>
<feature type="domain" description="YozE SAM-like" evidence="2">
    <location>
        <begin position="4"/>
        <end position="70"/>
    </location>
</feature>
<dbReference type="NCBIfam" id="NF010193">
    <property type="entry name" value="PRK13672.1"/>
    <property type="match status" value="1"/>
</dbReference>
<evidence type="ECO:0000313" key="4">
    <source>
        <dbReference type="Proteomes" id="UP000195918"/>
    </source>
</evidence>
<sequence>MKRSFYHYAQTFRGKLKQTDESKLAEDIFKDLQFPKQSENYDEISHYLETNAYYIPNMDIFDKLWELYIENN</sequence>
<evidence type="ECO:0000256" key="1">
    <source>
        <dbReference type="HAMAP-Rule" id="MF_01538"/>
    </source>
</evidence>
<dbReference type="OrthoDB" id="2242851at2"/>
<dbReference type="InterPro" id="IPR010673">
    <property type="entry name" value="UPF0346"/>
</dbReference>
<reference evidence="4" key="1">
    <citation type="submission" date="2017-02" db="EMBL/GenBank/DDBJ databases">
        <authorList>
            <person name="Dridi B."/>
        </authorList>
    </citation>
    <scope>NUCLEOTIDE SEQUENCE [LARGE SCALE GENOMIC DNA]</scope>
    <source>
        <strain evidence="4">bH819</strain>
    </source>
</reference>